<sequence>MELDNMKTTPDTAGTESNGQSTENDKTPQTQTEPGEQPGTGKDSVGKGQHDAEVVYRPSTTTREDEEDDQEKDVRDTPDKPHPPTGKFVFVLTFFATLGGFLMGYDIGIVSGSMLFFRPYFKLSTFWTEAIVSAAVGTAAVSSLAGGWVTDKIGRRPSLLIGSVIFSIGGVVMGAAPNKELLLVGRMICGLGIGLASVVVPIYVAESSPVHMRGRLTLMWQMMINLGILISSLIAGGFSYLPRSVSWRYMLGLSAVPGVIQFIGFLFMPESPRWLVEKGHVKRAQRVLVQIRGVSDVSAEMRNIQASVEEAQAQQLKGLRLLGRILSTPHTRRALLVGVGLLVFQQWCGINTAIYYSGTVMKMAGFPVKAAVWLVVLPNALLFLSGLIGIHIVDQVGRRPLLLWSMVGTIGGLAVIATGFQLSETYTPTIDTAVIETYSNGTPIGRCYNEYQTCLSCVKDDGCGFCNKRGDTSGSCLPTATNEEQALYGRCNVSEANGAKFRFAHGYCPSDKYSWITTLGIALFVLLFAPGMAPMPWTINAEIYPLWARGTCNAIAATSAWISNLIISFTFLSLTEAITIYGVFWMFMGFSLLGLLFFFLLVPETRGKSLEQVEELFMNPIQKRRWRSVRRDSLVAMQNHPVVDNNP</sequence>
<dbReference type="PROSITE" id="PS50850">
    <property type="entry name" value="MFS"/>
    <property type="match status" value="1"/>
</dbReference>
<evidence type="ECO:0000256" key="2">
    <source>
        <dbReference type="ARBA" id="ARBA00010992"/>
    </source>
</evidence>
<gene>
    <name evidence="11" type="ORF">V1264_020646</name>
</gene>
<evidence type="ECO:0000256" key="3">
    <source>
        <dbReference type="ARBA" id="ARBA00022448"/>
    </source>
</evidence>
<evidence type="ECO:0000256" key="8">
    <source>
        <dbReference type="SAM" id="MobiDB-lite"/>
    </source>
</evidence>
<dbReference type="NCBIfam" id="TIGR00879">
    <property type="entry name" value="SP"/>
    <property type="match status" value="1"/>
</dbReference>
<dbReference type="AlphaFoldDB" id="A0AAN9BBE3"/>
<keyword evidence="4 9" id="KW-0812">Transmembrane</keyword>
<dbReference type="InterPro" id="IPR005829">
    <property type="entry name" value="Sugar_transporter_CS"/>
</dbReference>
<comment type="similarity">
    <text evidence="2 7">Belongs to the major facilitator superfamily. Sugar transporter (TC 2.A.1.1) family.</text>
</comment>
<dbReference type="Proteomes" id="UP001374579">
    <property type="component" value="Unassembled WGS sequence"/>
</dbReference>
<feature type="transmembrane region" description="Helical" evidence="9">
    <location>
        <begin position="88"/>
        <end position="110"/>
    </location>
</feature>
<dbReference type="InterPro" id="IPR020846">
    <property type="entry name" value="MFS_dom"/>
</dbReference>
<dbReference type="PANTHER" id="PTHR48020">
    <property type="entry name" value="PROTON MYO-INOSITOL COTRANSPORTER"/>
    <property type="match status" value="1"/>
</dbReference>
<evidence type="ECO:0000256" key="4">
    <source>
        <dbReference type="ARBA" id="ARBA00022692"/>
    </source>
</evidence>
<evidence type="ECO:0000313" key="12">
    <source>
        <dbReference type="Proteomes" id="UP001374579"/>
    </source>
</evidence>
<keyword evidence="12" id="KW-1185">Reference proteome</keyword>
<evidence type="ECO:0000256" key="7">
    <source>
        <dbReference type="RuleBase" id="RU003346"/>
    </source>
</evidence>
<name>A0AAN9BBE3_9CAEN</name>
<evidence type="ECO:0000256" key="5">
    <source>
        <dbReference type="ARBA" id="ARBA00022989"/>
    </source>
</evidence>
<feature type="domain" description="Major facilitator superfamily (MFS) profile" evidence="10">
    <location>
        <begin position="92"/>
        <end position="606"/>
    </location>
</feature>
<feature type="transmembrane region" description="Helical" evidence="9">
    <location>
        <begin position="247"/>
        <end position="268"/>
    </location>
</feature>
<feature type="transmembrane region" description="Helical" evidence="9">
    <location>
        <begin position="130"/>
        <end position="150"/>
    </location>
</feature>
<dbReference type="InterPro" id="IPR050814">
    <property type="entry name" value="Myo-inositol_Transporter"/>
</dbReference>
<feature type="transmembrane region" description="Helical" evidence="9">
    <location>
        <begin position="554"/>
        <end position="574"/>
    </location>
</feature>
<feature type="transmembrane region" description="Helical" evidence="9">
    <location>
        <begin position="513"/>
        <end position="533"/>
    </location>
</feature>
<feature type="transmembrane region" description="Helical" evidence="9">
    <location>
        <begin position="580"/>
        <end position="602"/>
    </location>
</feature>
<dbReference type="GO" id="GO:0016324">
    <property type="term" value="C:apical plasma membrane"/>
    <property type="evidence" value="ECO:0007669"/>
    <property type="project" value="TreeGrafter"/>
</dbReference>
<feature type="transmembrane region" description="Helical" evidence="9">
    <location>
        <begin position="334"/>
        <end position="358"/>
    </location>
</feature>
<dbReference type="PROSITE" id="PS00217">
    <property type="entry name" value="SUGAR_TRANSPORT_2"/>
    <property type="match status" value="1"/>
</dbReference>
<feature type="compositionally biased region" description="Basic and acidic residues" evidence="8">
    <location>
        <begin position="72"/>
        <end position="82"/>
    </location>
</feature>
<dbReference type="InterPro" id="IPR036259">
    <property type="entry name" value="MFS_trans_sf"/>
</dbReference>
<dbReference type="InterPro" id="IPR003663">
    <property type="entry name" value="Sugar/inositol_transpt"/>
</dbReference>
<feature type="compositionally biased region" description="Polar residues" evidence="8">
    <location>
        <begin position="1"/>
        <end position="34"/>
    </location>
</feature>
<feature type="region of interest" description="Disordered" evidence="8">
    <location>
        <begin position="1"/>
        <end position="82"/>
    </location>
</feature>
<proteinExistence type="inferred from homology"/>
<evidence type="ECO:0000256" key="6">
    <source>
        <dbReference type="ARBA" id="ARBA00023136"/>
    </source>
</evidence>
<dbReference type="SUPFAM" id="SSF103473">
    <property type="entry name" value="MFS general substrate transporter"/>
    <property type="match status" value="1"/>
</dbReference>
<keyword evidence="6 9" id="KW-0472">Membrane</keyword>
<comment type="caution">
    <text evidence="11">The sequence shown here is derived from an EMBL/GenBank/DDBJ whole genome shotgun (WGS) entry which is preliminary data.</text>
</comment>
<dbReference type="PRINTS" id="PR00171">
    <property type="entry name" value="SUGRTRNSPORT"/>
</dbReference>
<dbReference type="Pfam" id="PF00083">
    <property type="entry name" value="Sugar_tr"/>
    <property type="match status" value="2"/>
</dbReference>
<dbReference type="GO" id="GO:0005366">
    <property type="term" value="F:myo-inositol:proton symporter activity"/>
    <property type="evidence" value="ECO:0007669"/>
    <property type="project" value="TreeGrafter"/>
</dbReference>
<dbReference type="EMBL" id="JBAMIC010000010">
    <property type="protein sequence ID" value="KAK7102427.1"/>
    <property type="molecule type" value="Genomic_DNA"/>
</dbReference>
<evidence type="ECO:0000259" key="10">
    <source>
        <dbReference type="PROSITE" id="PS50850"/>
    </source>
</evidence>
<feature type="transmembrane region" description="Helical" evidence="9">
    <location>
        <begin position="157"/>
        <end position="177"/>
    </location>
</feature>
<organism evidence="11 12">
    <name type="scientific">Littorina saxatilis</name>
    <dbReference type="NCBI Taxonomy" id="31220"/>
    <lineage>
        <taxon>Eukaryota</taxon>
        <taxon>Metazoa</taxon>
        <taxon>Spiralia</taxon>
        <taxon>Lophotrochozoa</taxon>
        <taxon>Mollusca</taxon>
        <taxon>Gastropoda</taxon>
        <taxon>Caenogastropoda</taxon>
        <taxon>Littorinimorpha</taxon>
        <taxon>Littorinoidea</taxon>
        <taxon>Littorinidae</taxon>
        <taxon>Littorina</taxon>
    </lineage>
</organism>
<feature type="transmembrane region" description="Helical" evidence="9">
    <location>
        <begin position="217"/>
        <end position="241"/>
    </location>
</feature>
<evidence type="ECO:0000256" key="9">
    <source>
        <dbReference type="SAM" id="Phobius"/>
    </source>
</evidence>
<keyword evidence="3 7" id="KW-0813">Transport</keyword>
<dbReference type="PANTHER" id="PTHR48020:SF12">
    <property type="entry name" value="PROTON MYO-INOSITOL COTRANSPORTER"/>
    <property type="match status" value="1"/>
</dbReference>
<feature type="compositionally biased region" description="Basic and acidic residues" evidence="8">
    <location>
        <begin position="44"/>
        <end position="54"/>
    </location>
</feature>
<protein>
    <recommendedName>
        <fullName evidence="10">Major facilitator superfamily (MFS) profile domain-containing protein</fullName>
    </recommendedName>
</protein>
<accession>A0AAN9BBE3</accession>
<reference evidence="11 12" key="1">
    <citation type="submission" date="2024-02" db="EMBL/GenBank/DDBJ databases">
        <title>Chromosome-scale genome assembly of the rough periwinkle Littorina saxatilis.</title>
        <authorList>
            <person name="De Jode A."/>
            <person name="Faria R."/>
            <person name="Formenti G."/>
            <person name="Sims Y."/>
            <person name="Smith T.P."/>
            <person name="Tracey A."/>
            <person name="Wood J.M.D."/>
            <person name="Zagrodzka Z.B."/>
            <person name="Johannesson K."/>
            <person name="Butlin R.K."/>
            <person name="Leder E.H."/>
        </authorList>
    </citation>
    <scope>NUCLEOTIDE SEQUENCE [LARGE SCALE GENOMIC DNA]</scope>
    <source>
        <strain evidence="11">Snail1</strain>
        <tissue evidence="11">Muscle</tissue>
    </source>
</reference>
<feature type="transmembrane region" description="Helical" evidence="9">
    <location>
        <begin position="183"/>
        <end position="205"/>
    </location>
</feature>
<evidence type="ECO:0000313" key="11">
    <source>
        <dbReference type="EMBL" id="KAK7102427.1"/>
    </source>
</evidence>
<keyword evidence="5 9" id="KW-1133">Transmembrane helix</keyword>
<dbReference type="Gene3D" id="1.20.1250.20">
    <property type="entry name" value="MFS general substrate transporter like domains"/>
    <property type="match status" value="2"/>
</dbReference>
<feature type="transmembrane region" description="Helical" evidence="9">
    <location>
        <begin position="370"/>
        <end position="390"/>
    </location>
</feature>
<evidence type="ECO:0000256" key="1">
    <source>
        <dbReference type="ARBA" id="ARBA00004141"/>
    </source>
</evidence>
<dbReference type="InterPro" id="IPR005828">
    <property type="entry name" value="MFS_sugar_transport-like"/>
</dbReference>
<comment type="subcellular location">
    <subcellularLocation>
        <location evidence="1">Membrane</location>
        <topology evidence="1">Multi-pass membrane protein</topology>
    </subcellularLocation>
</comment>
<feature type="transmembrane region" description="Helical" evidence="9">
    <location>
        <begin position="402"/>
        <end position="422"/>
    </location>
</feature>